<sequence>MRESSQPYQADSAIDVLLSPTNRGIKLYPEDNDFIRLEHRIRHLFSMTEQIINYQYLQNIKLKQKGNCPGTMPRKYLEGWNFDDLAKDRDLFYPHVTNLEASGNIWVSLIRDINADTLFGRGFGDLIQPTHSSSCPYWAKMPTQKYYLGASVSDLKNIMDNHGGDEEVNPIQLTDNIFWHSPNGTFDPCQCTETIGGQHSDLGQVLLSKPFPEEMPENGAPPLEDCGAVIFGHNKSLVWFRCDTEDFQESVHLPSANESDSDFHDSGVGRSFGSSSAFKLHIEAPTPAQYKVGIVCALPKELLAVRALFDEEHEYVTPPAHDTNYYSFGRIGRYNVVAACLPFGEYGTNSAAAVVIHLRRSFTEVEFCLLVGIGGGVPSAKNDIRRGDVVVSLPTNTDTGVIQSDLGEVHPNSAFEPTGRLQRPPRVLLSAISHLQSDPRTCRTQLRNYINDVKNCNPGYKHPGSKFDTLFASDCQHNAAHETCEQCDGPVIPRKPRRPKGPHIHYGLIASSNQVMRDAASRDRLGAKHNILCFEMEAAGVTNAIPCLVIRGICDYADSHKNKLWQEYAAAKAAAYCAIIEVVFQNLK</sequence>
<dbReference type="EMBL" id="ML742142">
    <property type="protein sequence ID" value="KAE8148897.1"/>
    <property type="molecule type" value="Genomic_DNA"/>
</dbReference>
<dbReference type="InterPro" id="IPR035994">
    <property type="entry name" value="Nucleoside_phosphorylase_sf"/>
</dbReference>
<name>A0A5N6TRJ4_ASPAV</name>
<dbReference type="OrthoDB" id="1658288at2759"/>
<feature type="domain" description="Nucleoside phosphorylase" evidence="1">
    <location>
        <begin position="291"/>
        <end position="575"/>
    </location>
</feature>
<organism evidence="2 3">
    <name type="scientific">Aspergillus avenaceus</name>
    <dbReference type="NCBI Taxonomy" id="36643"/>
    <lineage>
        <taxon>Eukaryota</taxon>
        <taxon>Fungi</taxon>
        <taxon>Dikarya</taxon>
        <taxon>Ascomycota</taxon>
        <taxon>Pezizomycotina</taxon>
        <taxon>Eurotiomycetes</taxon>
        <taxon>Eurotiomycetidae</taxon>
        <taxon>Eurotiales</taxon>
        <taxon>Aspergillaceae</taxon>
        <taxon>Aspergillus</taxon>
        <taxon>Aspergillus subgen. Circumdati</taxon>
    </lineage>
</organism>
<evidence type="ECO:0000259" key="1">
    <source>
        <dbReference type="Pfam" id="PF01048"/>
    </source>
</evidence>
<dbReference type="AlphaFoldDB" id="A0A5N6TRJ4"/>
<reference evidence="2 3" key="1">
    <citation type="submission" date="2019-04" db="EMBL/GenBank/DDBJ databases">
        <title>Friends and foes A comparative genomics study of 23 Aspergillus species from section Flavi.</title>
        <authorList>
            <consortium name="DOE Joint Genome Institute"/>
            <person name="Kjaerbolling I."/>
            <person name="Vesth T."/>
            <person name="Frisvad J.C."/>
            <person name="Nybo J.L."/>
            <person name="Theobald S."/>
            <person name="Kildgaard S."/>
            <person name="Isbrandt T."/>
            <person name="Kuo A."/>
            <person name="Sato A."/>
            <person name="Lyhne E.K."/>
            <person name="Kogle M.E."/>
            <person name="Wiebenga A."/>
            <person name="Kun R.S."/>
            <person name="Lubbers R.J."/>
            <person name="Makela M.R."/>
            <person name="Barry K."/>
            <person name="Chovatia M."/>
            <person name="Clum A."/>
            <person name="Daum C."/>
            <person name="Haridas S."/>
            <person name="He G."/>
            <person name="LaButti K."/>
            <person name="Lipzen A."/>
            <person name="Mondo S."/>
            <person name="Riley R."/>
            <person name="Salamov A."/>
            <person name="Simmons B.A."/>
            <person name="Magnuson J.K."/>
            <person name="Henrissat B."/>
            <person name="Mortensen U.H."/>
            <person name="Larsen T.O."/>
            <person name="Devries R.P."/>
            <person name="Grigoriev I.V."/>
            <person name="Machida M."/>
            <person name="Baker S.E."/>
            <person name="Andersen M.R."/>
        </authorList>
    </citation>
    <scope>NUCLEOTIDE SEQUENCE [LARGE SCALE GENOMIC DNA]</scope>
    <source>
        <strain evidence="2 3">IBT 18842</strain>
    </source>
</reference>
<evidence type="ECO:0000313" key="3">
    <source>
        <dbReference type="Proteomes" id="UP000325780"/>
    </source>
</evidence>
<accession>A0A5N6TRJ4</accession>
<dbReference type="InterPro" id="IPR000845">
    <property type="entry name" value="Nucleoside_phosphorylase_d"/>
</dbReference>
<gene>
    <name evidence="2" type="ORF">BDV25DRAFT_168171</name>
</gene>
<dbReference type="SUPFAM" id="SSF53167">
    <property type="entry name" value="Purine and uridine phosphorylases"/>
    <property type="match status" value="1"/>
</dbReference>
<evidence type="ECO:0000313" key="2">
    <source>
        <dbReference type="EMBL" id="KAE8148897.1"/>
    </source>
</evidence>
<dbReference type="PANTHER" id="PTHR46082">
    <property type="entry name" value="ATP/GTP-BINDING PROTEIN-RELATED"/>
    <property type="match status" value="1"/>
</dbReference>
<dbReference type="Proteomes" id="UP000325780">
    <property type="component" value="Unassembled WGS sequence"/>
</dbReference>
<dbReference type="PANTHER" id="PTHR46082:SF11">
    <property type="entry name" value="AAA+ ATPASE DOMAIN-CONTAINING PROTEIN-RELATED"/>
    <property type="match status" value="1"/>
</dbReference>
<dbReference type="GO" id="GO:0003824">
    <property type="term" value="F:catalytic activity"/>
    <property type="evidence" value="ECO:0007669"/>
    <property type="project" value="InterPro"/>
</dbReference>
<dbReference type="Pfam" id="PF01048">
    <property type="entry name" value="PNP_UDP_1"/>
    <property type="match status" value="1"/>
</dbReference>
<dbReference type="InterPro" id="IPR053137">
    <property type="entry name" value="NLR-like"/>
</dbReference>
<keyword evidence="3" id="KW-1185">Reference proteome</keyword>
<dbReference type="GO" id="GO:0009116">
    <property type="term" value="P:nucleoside metabolic process"/>
    <property type="evidence" value="ECO:0007669"/>
    <property type="project" value="InterPro"/>
</dbReference>
<dbReference type="Gene3D" id="3.40.50.1580">
    <property type="entry name" value="Nucleoside phosphorylase domain"/>
    <property type="match status" value="1"/>
</dbReference>
<protein>
    <submittedName>
        <fullName evidence="2">Nucleoside phosphorylase domain-containing protein</fullName>
    </submittedName>
</protein>
<proteinExistence type="predicted"/>